<dbReference type="GO" id="GO:0000287">
    <property type="term" value="F:magnesium ion binding"/>
    <property type="evidence" value="ECO:0007669"/>
    <property type="project" value="TreeGrafter"/>
</dbReference>
<dbReference type="InterPro" id="IPR013341">
    <property type="entry name" value="Mandelate_racemase_N_dom"/>
</dbReference>
<dbReference type="InterPro" id="IPR013342">
    <property type="entry name" value="Mandelate_racemase_C"/>
</dbReference>
<dbReference type="Pfam" id="PF02746">
    <property type="entry name" value="MR_MLE_N"/>
    <property type="match status" value="1"/>
</dbReference>
<keyword evidence="3" id="KW-0460">Magnesium</keyword>
<dbReference type="PROSITE" id="PS51318">
    <property type="entry name" value="TAT"/>
    <property type="match status" value="1"/>
</dbReference>
<comment type="cofactor">
    <cofactor evidence="1">
        <name>Mg(2+)</name>
        <dbReference type="ChEBI" id="CHEBI:18420"/>
    </cofactor>
</comment>
<dbReference type="KEGG" id="pfer:IRI77_04195"/>
<dbReference type="InterPro" id="IPR006311">
    <property type="entry name" value="TAT_signal"/>
</dbReference>
<dbReference type="SUPFAM" id="SSF54826">
    <property type="entry name" value="Enolase N-terminal domain-like"/>
    <property type="match status" value="1"/>
</dbReference>
<organism evidence="5 6">
    <name type="scientific">Paludibaculum fermentans</name>
    <dbReference type="NCBI Taxonomy" id="1473598"/>
    <lineage>
        <taxon>Bacteria</taxon>
        <taxon>Pseudomonadati</taxon>
        <taxon>Acidobacteriota</taxon>
        <taxon>Terriglobia</taxon>
        <taxon>Bryobacterales</taxon>
        <taxon>Bryobacteraceae</taxon>
        <taxon>Paludibaculum</taxon>
    </lineage>
</organism>
<gene>
    <name evidence="5" type="ORF">IRI77_04195</name>
</gene>
<proteinExistence type="predicted"/>
<feature type="domain" description="Mandelate racemase/muconate lactonizing enzyme C-terminal" evidence="4">
    <location>
        <begin position="191"/>
        <end position="293"/>
    </location>
</feature>
<dbReference type="Proteomes" id="UP000593892">
    <property type="component" value="Chromosome"/>
</dbReference>
<keyword evidence="6" id="KW-1185">Reference proteome</keyword>
<evidence type="ECO:0000313" key="5">
    <source>
        <dbReference type="EMBL" id="QOY89168.1"/>
    </source>
</evidence>
<dbReference type="InterPro" id="IPR029065">
    <property type="entry name" value="Enolase_C-like"/>
</dbReference>
<dbReference type="GO" id="GO:0016836">
    <property type="term" value="F:hydro-lyase activity"/>
    <property type="evidence" value="ECO:0007669"/>
    <property type="project" value="TreeGrafter"/>
</dbReference>
<dbReference type="EMBL" id="CP063849">
    <property type="protein sequence ID" value="QOY89168.1"/>
    <property type="molecule type" value="Genomic_DNA"/>
</dbReference>
<dbReference type="PANTHER" id="PTHR13794:SF58">
    <property type="entry name" value="MITOCHONDRIAL ENOLASE SUPERFAMILY MEMBER 1"/>
    <property type="match status" value="1"/>
</dbReference>
<dbReference type="Gene3D" id="3.30.390.10">
    <property type="entry name" value="Enolase-like, N-terminal domain"/>
    <property type="match status" value="1"/>
</dbReference>
<dbReference type="InterPro" id="IPR036849">
    <property type="entry name" value="Enolase-like_C_sf"/>
</dbReference>
<dbReference type="Pfam" id="PF13378">
    <property type="entry name" value="MR_MLE_C"/>
    <property type="match status" value="1"/>
</dbReference>
<evidence type="ECO:0000256" key="3">
    <source>
        <dbReference type="ARBA" id="ARBA00022842"/>
    </source>
</evidence>
<reference evidence="5 6" key="1">
    <citation type="submission" date="2020-10" db="EMBL/GenBank/DDBJ databases">
        <title>Complete genome sequence of Paludibaculum fermentans P105T, a facultatively anaerobic acidobacterium capable of dissimilatory Fe(III) reduction.</title>
        <authorList>
            <person name="Dedysh S.N."/>
            <person name="Beletsky A.V."/>
            <person name="Kulichevskaya I.S."/>
            <person name="Mardanov A.V."/>
            <person name="Ravin N.V."/>
        </authorList>
    </citation>
    <scope>NUCLEOTIDE SEQUENCE [LARGE SCALE GENOMIC DNA]</scope>
    <source>
        <strain evidence="5 6">P105</strain>
    </source>
</reference>
<dbReference type="SUPFAM" id="SSF51604">
    <property type="entry name" value="Enolase C-terminal domain-like"/>
    <property type="match status" value="1"/>
</dbReference>
<keyword evidence="2" id="KW-0479">Metal-binding</keyword>
<evidence type="ECO:0000259" key="4">
    <source>
        <dbReference type="SMART" id="SM00922"/>
    </source>
</evidence>
<evidence type="ECO:0000256" key="1">
    <source>
        <dbReference type="ARBA" id="ARBA00001946"/>
    </source>
</evidence>
<evidence type="ECO:0000256" key="2">
    <source>
        <dbReference type="ARBA" id="ARBA00022723"/>
    </source>
</evidence>
<evidence type="ECO:0000313" key="6">
    <source>
        <dbReference type="Proteomes" id="UP000593892"/>
    </source>
</evidence>
<accession>A0A7S7SLT1</accession>
<sequence length="420" mass="46959">MPGPMERRQFLSALAAAPALVAAPAASKISAVEMWRLAGRRMVTPGQDGQYQVQPTHIYDALRPKPYKDTPQAQRESAVNAIYLNIKTADGLEGWYGPVDQEAALVIETQIKPFVMGKDALAGEALWDQMWRSNRHARAGLYLMGISAVDNCLWDLRGRYYKTPVYRLLGGPTRADVEVYGSCLGFSLELEPAFRKAQELKAAGYRHQKWFLAYGPGDGDEGLEKNVALVRTLREAVGENVELMFDVYSGWSLDYAIAWAKQVEKYHPRWLEEAFNPDKLESFVALHKATSIPIASGEHFYGRWETKRYLESGAISVVQADPEWCGGLSELVKICGIASLYDAQVLPHGHSIHAALHVIASQSPAVCPRAEYLITKMRSYYWFEKNQMTPVQARIALPDGPGFGIEFDEAKVEKKTLFKV</sequence>
<protein>
    <submittedName>
        <fullName evidence="5">Mandelate racemase</fullName>
    </submittedName>
</protein>
<name>A0A7S7SLT1_PALFE</name>
<dbReference type="AlphaFoldDB" id="A0A7S7SLT1"/>
<dbReference type="SMART" id="SM00922">
    <property type="entry name" value="MR_MLE"/>
    <property type="match status" value="1"/>
</dbReference>
<dbReference type="InterPro" id="IPR046945">
    <property type="entry name" value="RHMD-like"/>
</dbReference>
<dbReference type="InterPro" id="IPR029017">
    <property type="entry name" value="Enolase-like_N"/>
</dbReference>
<dbReference type="GO" id="GO:0016052">
    <property type="term" value="P:carbohydrate catabolic process"/>
    <property type="evidence" value="ECO:0007669"/>
    <property type="project" value="TreeGrafter"/>
</dbReference>
<dbReference type="Gene3D" id="3.20.20.120">
    <property type="entry name" value="Enolase-like C-terminal domain"/>
    <property type="match status" value="1"/>
</dbReference>
<dbReference type="SFLD" id="SFLDG00179">
    <property type="entry name" value="mandelate_racemase"/>
    <property type="match status" value="1"/>
</dbReference>
<dbReference type="PANTHER" id="PTHR13794">
    <property type="entry name" value="ENOLASE SUPERFAMILY, MANDELATE RACEMASE"/>
    <property type="match status" value="1"/>
</dbReference>
<dbReference type="SFLD" id="SFLDS00001">
    <property type="entry name" value="Enolase"/>
    <property type="match status" value="1"/>
</dbReference>